<name>A0A1H3TZ84_9BACI</name>
<comment type="similarity">
    <text evidence="4">Belongs to the acylphosphatase family.</text>
</comment>
<dbReference type="PANTHER" id="PTHR21621">
    <property type="entry name" value="RIBOSOMAL PROTEIN S6 MODIFICATION PROTEIN"/>
    <property type="match status" value="1"/>
</dbReference>
<dbReference type="GO" id="GO:0009432">
    <property type="term" value="P:SOS response"/>
    <property type="evidence" value="ECO:0007669"/>
    <property type="project" value="TreeGrafter"/>
</dbReference>
<dbReference type="GO" id="GO:0046872">
    <property type="term" value="F:metal ion binding"/>
    <property type="evidence" value="ECO:0007669"/>
    <property type="project" value="InterPro"/>
</dbReference>
<dbReference type="PROSITE" id="PS50975">
    <property type="entry name" value="ATP_GRASP"/>
    <property type="match status" value="1"/>
</dbReference>
<keyword evidence="8" id="KW-1185">Reference proteome</keyword>
<dbReference type="InterPro" id="IPR003806">
    <property type="entry name" value="ATP-grasp_PylC-type"/>
</dbReference>
<keyword evidence="7" id="KW-0436">Ligase</keyword>
<dbReference type="InterPro" id="IPR001792">
    <property type="entry name" value="Acylphosphatase-like_dom"/>
</dbReference>
<dbReference type="OrthoDB" id="9803907at2"/>
<evidence type="ECO:0000313" key="8">
    <source>
        <dbReference type="Proteomes" id="UP000198935"/>
    </source>
</evidence>
<dbReference type="GO" id="GO:0005737">
    <property type="term" value="C:cytoplasm"/>
    <property type="evidence" value="ECO:0007669"/>
    <property type="project" value="TreeGrafter"/>
</dbReference>
<keyword evidence="2" id="KW-0067">ATP-binding</keyword>
<evidence type="ECO:0000259" key="5">
    <source>
        <dbReference type="PROSITE" id="PS50975"/>
    </source>
</evidence>
<evidence type="ECO:0000313" key="7">
    <source>
        <dbReference type="EMBL" id="SDZ55513.1"/>
    </source>
</evidence>
<feature type="domain" description="Acylphosphatase-like" evidence="6">
    <location>
        <begin position="390"/>
        <end position="477"/>
    </location>
</feature>
<feature type="active site" evidence="3">
    <location>
        <position position="405"/>
    </location>
</feature>
<protein>
    <recommendedName>
        <fullName evidence="1 3">acylphosphatase</fullName>
        <ecNumber evidence="3">3.6.1.7</ecNumber>
    </recommendedName>
</protein>
<reference evidence="8" key="1">
    <citation type="submission" date="2016-10" db="EMBL/GenBank/DDBJ databases">
        <authorList>
            <person name="Varghese N."/>
            <person name="Submissions S."/>
        </authorList>
    </citation>
    <scope>NUCLEOTIDE SEQUENCE [LARGE SCALE GENOMIC DNA]</scope>
    <source>
        <strain evidence="8">SP</strain>
    </source>
</reference>
<dbReference type="Pfam" id="PF08443">
    <property type="entry name" value="RimK"/>
    <property type="match status" value="1"/>
</dbReference>
<evidence type="ECO:0000256" key="1">
    <source>
        <dbReference type="ARBA" id="ARBA00015991"/>
    </source>
</evidence>
<evidence type="ECO:0000259" key="6">
    <source>
        <dbReference type="PROSITE" id="PS51160"/>
    </source>
</evidence>
<dbReference type="AlphaFoldDB" id="A0A1H3TZ84"/>
<dbReference type="InterPro" id="IPR036046">
    <property type="entry name" value="Acylphosphatase-like_dom_sf"/>
</dbReference>
<proteinExistence type="inferred from homology"/>
<organism evidence="7 8">
    <name type="scientific">Evansella caseinilytica</name>
    <dbReference type="NCBI Taxonomy" id="1503961"/>
    <lineage>
        <taxon>Bacteria</taxon>
        <taxon>Bacillati</taxon>
        <taxon>Bacillota</taxon>
        <taxon>Bacilli</taxon>
        <taxon>Bacillales</taxon>
        <taxon>Bacillaceae</taxon>
        <taxon>Evansella</taxon>
    </lineage>
</organism>
<keyword evidence="2" id="KW-0547">Nucleotide-binding</keyword>
<dbReference type="Gene3D" id="3.30.70.100">
    <property type="match status" value="1"/>
</dbReference>
<dbReference type="InterPro" id="IPR013651">
    <property type="entry name" value="ATP-grasp_RimK-type"/>
</dbReference>
<dbReference type="STRING" id="1503961.SAMN05421736_1175"/>
<dbReference type="InterPro" id="IPR011761">
    <property type="entry name" value="ATP-grasp"/>
</dbReference>
<dbReference type="EC" id="3.6.1.7" evidence="3"/>
<dbReference type="Gene3D" id="3.30.470.20">
    <property type="entry name" value="ATP-grasp fold, B domain"/>
    <property type="match status" value="2"/>
</dbReference>
<evidence type="ECO:0000256" key="2">
    <source>
        <dbReference type="PROSITE-ProRule" id="PRU00409"/>
    </source>
</evidence>
<keyword evidence="3" id="KW-0378">Hydrolase</keyword>
<gene>
    <name evidence="7" type="ORF">SAMN05421736_1175</name>
</gene>
<dbReference type="EMBL" id="FNPI01000017">
    <property type="protein sequence ID" value="SDZ55513.1"/>
    <property type="molecule type" value="Genomic_DNA"/>
</dbReference>
<evidence type="ECO:0000256" key="4">
    <source>
        <dbReference type="RuleBase" id="RU004168"/>
    </source>
</evidence>
<feature type="domain" description="ATP-grasp" evidence="5">
    <location>
        <begin position="96"/>
        <end position="346"/>
    </location>
</feature>
<dbReference type="Pfam" id="PF00708">
    <property type="entry name" value="Acylphosphatase"/>
    <property type="match status" value="1"/>
</dbReference>
<dbReference type="PROSITE" id="PS51160">
    <property type="entry name" value="ACYLPHOSPHATASE_3"/>
    <property type="match status" value="1"/>
</dbReference>
<accession>A0A1H3TZ84</accession>
<dbReference type="Proteomes" id="UP000198935">
    <property type="component" value="Unassembled WGS sequence"/>
</dbReference>
<comment type="catalytic activity">
    <reaction evidence="3">
        <text>an acyl phosphate + H2O = a carboxylate + phosphate + H(+)</text>
        <dbReference type="Rhea" id="RHEA:14965"/>
        <dbReference type="ChEBI" id="CHEBI:15377"/>
        <dbReference type="ChEBI" id="CHEBI:15378"/>
        <dbReference type="ChEBI" id="CHEBI:29067"/>
        <dbReference type="ChEBI" id="CHEBI:43474"/>
        <dbReference type="ChEBI" id="CHEBI:59918"/>
        <dbReference type="EC" id="3.6.1.7"/>
    </reaction>
</comment>
<dbReference type="PANTHER" id="PTHR21621:SF0">
    <property type="entry name" value="BETA-CITRYLGLUTAMATE SYNTHASE B-RELATED"/>
    <property type="match status" value="1"/>
</dbReference>
<dbReference type="Pfam" id="PF02655">
    <property type="entry name" value="ATP-grasp_3"/>
    <property type="match status" value="1"/>
</dbReference>
<feature type="active site" evidence="3">
    <location>
        <position position="423"/>
    </location>
</feature>
<dbReference type="GO" id="GO:0018169">
    <property type="term" value="F:ribosomal S6-glutamic acid ligase activity"/>
    <property type="evidence" value="ECO:0007669"/>
    <property type="project" value="TreeGrafter"/>
</dbReference>
<dbReference type="SUPFAM" id="SSF56059">
    <property type="entry name" value="Glutathione synthetase ATP-binding domain-like"/>
    <property type="match status" value="1"/>
</dbReference>
<sequence>MEQSYPYWLSNQMISGVKGFSLCANLIALEGWRRGLTLRWYYNGSDVTNLKPVGYDPVGKTFSLSSGEKTHFFYRSRGDKVDNTAVDIGASKEETKKYLSEYGVSNPEGFSFTKSDDIESVIDTAKKMGFPLVLKPTFGSLGKGVITNINTEAQLRKNLSHVFSEFDYTNFIIERYIEGDDLRVYVVDDKAIGAIKRITAHVIGNGIHSIEELINFKNEDRKKNPYLAAKLIKMDNQVIEYLSEQNLLLSSVPKKDEVIFLKAKSNITSGGDSIDITDELTNEVKTAAVNAVKAIPGLYHAGVDIIANKNDAVVIEINPTAGIAMHHFPVQGKPRNIPAGVIDYYFPETIGKAAKSTKIYFDYSNILKLLRSRSVNQLEIPNAPIGELYAKRYVISGKVQGVGYRNWVRKQALINHLNGYTRNLKNGKVVVVVAGVNKELVDNFKEICLSGPKKAEVKDVQEYVWDKQIKIGFEIRKDR</sequence>
<dbReference type="GO" id="GO:0005524">
    <property type="term" value="F:ATP binding"/>
    <property type="evidence" value="ECO:0007669"/>
    <property type="project" value="UniProtKB-UniRule"/>
</dbReference>
<dbReference type="GO" id="GO:0003998">
    <property type="term" value="F:acylphosphatase activity"/>
    <property type="evidence" value="ECO:0007669"/>
    <property type="project" value="UniProtKB-EC"/>
</dbReference>
<dbReference type="SUPFAM" id="SSF54975">
    <property type="entry name" value="Acylphosphatase/BLUF domain-like"/>
    <property type="match status" value="1"/>
</dbReference>
<evidence type="ECO:0000256" key="3">
    <source>
        <dbReference type="PROSITE-ProRule" id="PRU00520"/>
    </source>
</evidence>